<dbReference type="Proteomes" id="UP001420932">
    <property type="component" value="Unassembled WGS sequence"/>
</dbReference>
<sequence length="137" mass="15112">MEEKEEERETGRERERERKNNRGGDIAQFEGTLLRKGSSNGILSSTTPKGKLLDMLIGDRFPSHAKDLACTIGLTVTYTEWVFVTQLKLTRSLSDLLGHFEGFSDSLGRAALVMGIEAVTIVQVLNQQLAWTEGAAA</sequence>
<protein>
    <submittedName>
        <fullName evidence="2">Uncharacterized protein</fullName>
    </submittedName>
</protein>
<keyword evidence="3" id="KW-1185">Reference proteome</keyword>
<dbReference type="EMBL" id="JBBNAF010000003">
    <property type="protein sequence ID" value="KAK9160514.1"/>
    <property type="molecule type" value="Genomic_DNA"/>
</dbReference>
<feature type="region of interest" description="Disordered" evidence="1">
    <location>
        <begin position="1"/>
        <end position="29"/>
    </location>
</feature>
<comment type="caution">
    <text evidence="2">The sequence shown here is derived from an EMBL/GenBank/DDBJ whole genome shotgun (WGS) entry which is preliminary data.</text>
</comment>
<feature type="compositionally biased region" description="Basic and acidic residues" evidence="1">
    <location>
        <begin position="1"/>
        <end position="22"/>
    </location>
</feature>
<organism evidence="2 3">
    <name type="scientific">Stephania yunnanensis</name>
    <dbReference type="NCBI Taxonomy" id="152371"/>
    <lineage>
        <taxon>Eukaryota</taxon>
        <taxon>Viridiplantae</taxon>
        <taxon>Streptophyta</taxon>
        <taxon>Embryophyta</taxon>
        <taxon>Tracheophyta</taxon>
        <taxon>Spermatophyta</taxon>
        <taxon>Magnoliopsida</taxon>
        <taxon>Ranunculales</taxon>
        <taxon>Menispermaceae</taxon>
        <taxon>Menispermoideae</taxon>
        <taxon>Cissampelideae</taxon>
        <taxon>Stephania</taxon>
    </lineage>
</organism>
<evidence type="ECO:0000256" key="1">
    <source>
        <dbReference type="SAM" id="MobiDB-lite"/>
    </source>
</evidence>
<reference evidence="2 3" key="1">
    <citation type="submission" date="2024-01" db="EMBL/GenBank/DDBJ databases">
        <title>Genome assemblies of Stephania.</title>
        <authorList>
            <person name="Yang L."/>
        </authorList>
    </citation>
    <scope>NUCLEOTIDE SEQUENCE [LARGE SCALE GENOMIC DNA]</scope>
    <source>
        <strain evidence="2">YNDBR</strain>
        <tissue evidence="2">Leaf</tissue>
    </source>
</reference>
<proteinExistence type="predicted"/>
<accession>A0AAP0L0T4</accession>
<gene>
    <name evidence="2" type="ORF">Syun_006855</name>
</gene>
<evidence type="ECO:0000313" key="3">
    <source>
        <dbReference type="Proteomes" id="UP001420932"/>
    </source>
</evidence>
<name>A0AAP0L0T4_9MAGN</name>
<dbReference type="AlphaFoldDB" id="A0AAP0L0T4"/>
<evidence type="ECO:0000313" key="2">
    <source>
        <dbReference type="EMBL" id="KAK9160514.1"/>
    </source>
</evidence>